<feature type="domain" description="Ig-like" evidence="5">
    <location>
        <begin position="51"/>
        <end position="137"/>
    </location>
</feature>
<reference evidence="6" key="2">
    <citation type="submission" date="2024-04" db="UniProtKB">
        <authorList>
            <consortium name="Ensembl"/>
        </authorList>
    </citation>
    <scope>IDENTIFICATION</scope>
</reference>
<evidence type="ECO:0000259" key="5">
    <source>
        <dbReference type="PROSITE" id="PS50835"/>
    </source>
</evidence>
<organism evidence="6">
    <name type="scientific">Gasterosteus aculeatus</name>
    <name type="common">Three-spined stickleback</name>
    <dbReference type="NCBI Taxonomy" id="69293"/>
    <lineage>
        <taxon>Eukaryota</taxon>
        <taxon>Metazoa</taxon>
        <taxon>Chordata</taxon>
        <taxon>Craniata</taxon>
        <taxon>Vertebrata</taxon>
        <taxon>Euteleostomi</taxon>
        <taxon>Actinopterygii</taxon>
        <taxon>Neopterygii</taxon>
        <taxon>Teleostei</taxon>
        <taxon>Neoteleostei</taxon>
        <taxon>Acanthomorphata</taxon>
        <taxon>Eupercaria</taxon>
        <taxon>Perciformes</taxon>
        <taxon>Cottioidei</taxon>
        <taxon>Gasterosteales</taxon>
        <taxon>Gasterosteidae</taxon>
        <taxon>Gasterosteus</taxon>
    </lineage>
</organism>
<feature type="domain" description="Ig-like" evidence="5">
    <location>
        <begin position="781"/>
        <end position="869"/>
    </location>
</feature>
<dbReference type="InterPro" id="IPR007110">
    <property type="entry name" value="Ig-like_dom"/>
</dbReference>
<dbReference type="AlphaFoldDB" id="G3PEC7"/>
<evidence type="ECO:0000313" key="6">
    <source>
        <dbReference type="Ensembl" id="ENSGACP00000015951.1"/>
    </source>
</evidence>
<feature type="domain" description="Ig-like" evidence="5">
    <location>
        <begin position="873"/>
        <end position="961"/>
    </location>
</feature>
<dbReference type="STRING" id="69293.ENSGACP00000015951"/>
<dbReference type="InterPro" id="IPR051170">
    <property type="entry name" value="Neural/epithelial_adhesion"/>
</dbReference>
<feature type="domain" description="Ig-like" evidence="5">
    <location>
        <begin position="142"/>
        <end position="229"/>
    </location>
</feature>
<sequence length="1234" mass="132867">VQLSRRIFLRSDGSLYIERVVPGDSGTYVCTAVNVAGSTNITVSLEVHVPPEIISGPYHYIANEGVAVTLSCEASGVPKPKVLWSKGRQRLPRDNSSLLSDPDGHLHIPHPSNDDAGVYICTATSPVGYSSREIQLSVNTVPKIVGVSGHDNTVKMAAEVGTEIVLPCEAQGSPSPLITWSRNGHPIPPVTAGFTVLPSGSLRIIDVRLIDGKLYTCTAENPAGNVSLSYNLHIHAKPRIQPAPSLLKAMIGQSVTLPCVVQGQPSPELSWFHNGLPVGVENSTPLRIQQVTLADQGTYRCVARNSAGQETLEIKLEILGEYLQFKVANSKVIIPCPAEGSPHPKLRWFKNGLEIQPEQSELSVARDGALVIRTASASHSGDFKCVATNEAGSVERKTRLKVNVPPEIQDDGQPLNLTVTLKQPLTLGCDAFGIPSPTITWTKDGHPVGSPGVYLQNGNRLLRMYRVQPEHAGRFACTAENSAGEARREYHIVVQAPPVISGASRLQELSVVLGQEVEFQCRVSGRPAPRVEWSRDGEVLSRDGDPHVEFVEDGQVLKVKSVRLRDQGLYQCLAINNAGTQMRQFRLAVQAPPTIKGPSETSAVSVVLGFPTVLPCDVEGSPTPSITWLKDNQPIVSSPQSTYTRGGQALRLGSARGDSTGLYTCRATNPAGTAIKHYSLSVLVPPVIMGASENFMEEVGAVVNSSVVLHCDVTGHPAPVISWLRDRQPVHTHSQHIISEDGSRLQLLSVQVSDMAGYLCVAENKAGTVEKLFSLTVQVPPRIMGHKEEDVSVIEGHMVSMLCDVQAYPPAEITWTRDGQLLHFNTNIHILPAFSSVFMVSIHMMADGGTYTCRVSNVAGQVDRTFRLTIHVPPVLDSPLQESLNYTLGSHAALLCEASGVPVPSITWLKDGAPIESSLPWHWSVRGNRLELGPLTQSHAGTYTCVVENREGHTQKDFTLTVQVSPTILDSKHPSDVSAPAGEELTLECRATGIPTPRLSWLKDGVTLEGSDTRHIAVTPDGSILTLPRLTPEDSGTYTCLAVSQAGQESKIYTLLVLVPPSISGETTVPRELQVTQDSVVTLECQAAGNPPPQVSWLKNGRPLLLSPRTRLLSADSVLRISPVQLSDSGLYTCVARSRAGLAEHSYDLQVQVPPGVDHVEPVEPVTVVQGSLVTLTCEARGIPPPTLNWLKDGQPLSLHRNLLLDGQETRLQLPDVAPSDAGLYSCVASNQAG</sequence>
<dbReference type="Ensembl" id="ENSGACT00000015982.1">
    <property type="protein sequence ID" value="ENSGACP00000015951.1"/>
    <property type="gene ID" value="ENSGACG00000012048.1"/>
</dbReference>
<evidence type="ECO:0000256" key="4">
    <source>
        <dbReference type="ARBA" id="ARBA00023319"/>
    </source>
</evidence>
<dbReference type="FunFam" id="2.60.40.10:FF:000503">
    <property type="entry name" value="Hemicentin 1"/>
    <property type="match status" value="1"/>
</dbReference>
<evidence type="ECO:0000256" key="3">
    <source>
        <dbReference type="ARBA" id="ARBA00023157"/>
    </source>
</evidence>
<dbReference type="InterPro" id="IPR003598">
    <property type="entry name" value="Ig_sub2"/>
</dbReference>
<keyword evidence="1" id="KW-0732">Signal</keyword>
<dbReference type="Bgee" id="ENSGACG00000012048">
    <property type="expression patterns" value="Expressed in testis and 1 other cell type or tissue"/>
</dbReference>
<dbReference type="Pfam" id="PF13927">
    <property type="entry name" value="Ig_3"/>
    <property type="match status" value="4"/>
</dbReference>
<dbReference type="Gene3D" id="2.60.40.10">
    <property type="entry name" value="Immunoglobulins"/>
    <property type="match status" value="14"/>
</dbReference>
<dbReference type="FunFam" id="2.60.40.10:FF:000130">
    <property type="entry name" value="Hemicentin 1"/>
    <property type="match status" value="4"/>
</dbReference>
<feature type="domain" description="Ig-like" evidence="5">
    <location>
        <begin position="329"/>
        <end position="401"/>
    </location>
</feature>
<evidence type="ECO:0000256" key="1">
    <source>
        <dbReference type="ARBA" id="ARBA00022729"/>
    </source>
</evidence>
<keyword evidence="4" id="KW-0393">Immunoglobulin domain</keyword>
<feature type="domain" description="Ig-like" evidence="5">
    <location>
        <begin position="685"/>
        <end position="776"/>
    </location>
</feature>
<feature type="domain" description="Ig-like" evidence="5">
    <location>
        <begin position="1155"/>
        <end position="1234"/>
    </location>
</feature>
<name>G3PEC7_GASAC</name>
<dbReference type="CDD" id="cd00096">
    <property type="entry name" value="Ig"/>
    <property type="match status" value="4"/>
</dbReference>
<dbReference type="InterPro" id="IPR036179">
    <property type="entry name" value="Ig-like_dom_sf"/>
</dbReference>
<feature type="domain" description="Ig-like" evidence="5">
    <location>
        <begin position="497"/>
        <end position="588"/>
    </location>
</feature>
<dbReference type="FunFam" id="2.60.40.10:FF:000032">
    <property type="entry name" value="palladin isoform X1"/>
    <property type="match status" value="4"/>
</dbReference>
<protein>
    <recommendedName>
        <fullName evidence="5">Ig-like domain-containing protein</fullName>
    </recommendedName>
</protein>
<dbReference type="SMART" id="SM00408">
    <property type="entry name" value="IGc2"/>
    <property type="match status" value="13"/>
</dbReference>
<feature type="domain" description="Ig-like" evidence="5">
    <location>
        <begin position="1061"/>
        <end position="1150"/>
    </location>
</feature>
<feature type="domain" description="Ig-like" evidence="5">
    <location>
        <begin position="238"/>
        <end position="317"/>
    </location>
</feature>
<dbReference type="PANTHER" id="PTHR12231">
    <property type="entry name" value="CTX-RELATED TYPE I TRANSMEMBRANE PROTEIN"/>
    <property type="match status" value="1"/>
</dbReference>
<feature type="domain" description="Ig-like" evidence="5">
    <location>
        <begin position="966"/>
        <end position="1054"/>
    </location>
</feature>
<dbReference type="eggNOG" id="KOG4475">
    <property type="taxonomic scope" value="Eukaryota"/>
</dbReference>
<dbReference type="SMART" id="SM00409">
    <property type="entry name" value="IG"/>
    <property type="match status" value="14"/>
</dbReference>
<dbReference type="SUPFAM" id="SSF48726">
    <property type="entry name" value="Immunoglobulin"/>
    <property type="match status" value="14"/>
</dbReference>
<feature type="domain" description="Ig-like" evidence="5">
    <location>
        <begin position="592"/>
        <end position="681"/>
    </location>
</feature>
<dbReference type="InterPro" id="IPR013098">
    <property type="entry name" value="Ig_I-set"/>
</dbReference>
<dbReference type="PANTHER" id="PTHR12231:SF253">
    <property type="entry name" value="DPR-INTERACTING PROTEIN ETA, ISOFORM B-RELATED"/>
    <property type="match status" value="1"/>
</dbReference>
<accession>G3PEC7</accession>
<dbReference type="SMART" id="SM00406">
    <property type="entry name" value="IGv"/>
    <property type="match status" value="4"/>
</dbReference>
<evidence type="ECO:0000256" key="2">
    <source>
        <dbReference type="ARBA" id="ARBA00022737"/>
    </source>
</evidence>
<dbReference type="InterPro" id="IPR013783">
    <property type="entry name" value="Ig-like_fold"/>
</dbReference>
<dbReference type="PROSITE" id="PS50835">
    <property type="entry name" value="IG_LIKE"/>
    <property type="match status" value="13"/>
</dbReference>
<proteinExistence type="predicted"/>
<dbReference type="Pfam" id="PF07679">
    <property type="entry name" value="I-set"/>
    <property type="match status" value="9"/>
</dbReference>
<feature type="domain" description="Ig-like" evidence="5">
    <location>
        <begin position="406"/>
        <end position="493"/>
    </location>
</feature>
<dbReference type="InParanoid" id="G3PEC7"/>
<dbReference type="OMA" id="NRMTRIF"/>
<keyword evidence="2" id="KW-0677">Repeat</keyword>
<dbReference type="FunFam" id="2.60.40.10:FF:000285">
    <property type="entry name" value="Hemicentin 1"/>
    <property type="match status" value="2"/>
</dbReference>
<keyword evidence="3" id="KW-1015">Disulfide bond</keyword>
<dbReference type="InterPro" id="IPR013106">
    <property type="entry name" value="Ig_V-set"/>
</dbReference>
<reference evidence="6" key="1">
    <citation type="submission" date="2006-01" db="EMBL/GenBank/DDBJ databases">
        <authorList>
            <person name="Lindblad-Toh K."/>
            <person name="Mauceli E."/>
            <person name="Grabherr M."/>
            <person name="Chang J.L."/>
            <person name="Lander E.S."/>
        </authorList>
    </citation>
    <scope>NUCLEOTIDE SEQUENCE [LARGE SCALE GENOMIC DNA]</scope>
</reference>
<dbReference type="InterPro" id="IPR003599">
    <property type="entry name" value="Ig_sub"/>
</dbReference>